<dbReference type="Proteomes" id="UP000184233">
    <property type="component" value="Unassembled WGS sequence"/>
</dbReference>
<evidence type="ECO:0000256" key="1">
    <source>
        <dbReference type="SAM" id="SignalP"/>
    </source>
</evidence>
<evidence type="ECO:0000313" key="3">
    <source>
        <dbReference type="Proteomes" id="UP000184233"/>
    </source>
</evidence>
<name>A0A1M3KWX2_9BACT</name>
<organism evidence="2 3">
    <name type="scientific">Candidatus Kapaibacterium thiocyanatum</name>
    <dbReference type="NCBI Taxonomy" id="1895771"/>
    <lineage>
        <taxon>Bacteria</taxon>
        <taxon>Pseudomonadati</taxon>
        <taxon>Candidatus Kapaibacteriota</taxon>
        <taxon>Candidatus Kapaibacteriia</taxon>
        <taxon>Candidatus Kapaibacteriales</taxon>
        <taxon>Candidatus Kapaibacteriaceae</taxon>
        <taxon>Candidatus Kapaibacterium</taxon>
    </lineage>
</organism>
<dbReference type="STRING" id="1895771.BGO89_10210"/>
<dbReference type="AlphaFoldDB" id="A0A1M3KWX2"/>
<comment type="caution">
    <text evidence="2">The sequence shown here is derived from an EMBL/GenBank/DDBJ whole genome shotgun (WGS) entry which is preliminary data.</text>
</comment>
<evidence type="ECO:0008006" key="4">
    <source>
        <dbReference type="Google" id="ProtNLM"/>
    </source>
</evidence>
<evidence type="ECO:0000313" key="2">
    <source>
        <dbReference type="EMBL" id="OJX56890.1"/>
    </source>
</evidence>
<sequence>MTKTTIIAGMLGLAVLLAPGCSSDTTTGPGPAPVVQTKTNMRPDSTEGWLYYSFDGDSIVPASKKATDEWDVRFAYLQGEGRTRTVDIELNSGTVGIGVTQGAVVTSRFEGFVSIDAAPALRSDDTAAANRVVPNCVTCPNALFVYDPLRHTINPSPDKVVLVRTGKGGYVKFQVTSIYKDAEANPTMLTPMGYYHLRYQHAQSGKF</sequence>
<dbReference type="InterPro" id="IPR025921">
    <property type="entry name" value="HmuY"/>
</dbReference>
<dbReference type="EMBL" id="MKVH01000024">
    <property type="protein sequence ID" value="OJX56890.1"/>
    <property type="molecule type" value="Genomic_DNA"/>
</dbReference>
<proteinExistence type="predicted"/>
<feature type="chain" id="PRO_5009894993" description="HmuY protein" evidence="1">
    <location>
        <begin position="24"/>
        <end position="207"/>
    </location>
</feature>
<reference evidence="2 3" key="1">
    <citation type="submission" date="2016-09" db="EMBL/GenBank/DDBJ databases">
        <title>Genome-resolved meta-omics ties microbial dynamics to process performance in biotechnology for thiocyanate degradation.</title>
        <authorList>
            <person name="Kantor R.S."/>
            <person name="Huddy R.J."/>
            <person name="Iyer R."/>
            <person name="Thomas B.C."/>
            <person name="Brown C.T."/>
            <person name="Anantharaman K."/>
            <person name="Tringe S."/>
            <person name="Hettich R.L."/>
            <person name="Harrison S.T."/>
            <person name="Banfield J.F."/>
        </authorList>
    </citation>
    <scope>NUCLEOTIDE SEQUENCE [LARGE SCALE GENOMIC DNA]</scope>
    <source>
        <strain evidence="2">59-99</strain>
    </source>
</reference>
<gene>
    <name evidence="2" type="ORF">BGO89_10210</name>
</gene>
<keyword evidence="1" id="KW-0732">Signal</keyword>
<feature type="signal peptide" evidence="1">
    <location>
        <begin position="1"/>
        <end position="23"/>
    </location>
</feature>
<dbReference type="CDD" id="cd12105">
    <property type="entry name" value="HmuY"/>
    <property type="match status" value="1"/>
</dbReference>
<protein>
    <recommendedName>
        <fullName evidence="4">HmuY protein</fullName>
    </recommendedName>
</protein>
<accession>A0A1M3KWX2</accession>